<dbReference type="CDD" id="cd03801">
    <property type="entry name" value="GT4_PimA-like"/>
    <property type="match status" value="1"/>
</dbReference>
<dbReference type="EC" id="2.4.1.-" evidence="3"/>
<dbReference type="PANTHER" id="PTHR45947">
    <property type="entry name" value="SULFOQUINOVOSYL TRANSFERASE SQD2"/>
    <property type="match status" value="1"/>
</dbReference>
<feature type="region of interest" description="Disordered" evidence="1">
    <location>
        <begin position="384"/>
        <end position="425"/>
    </location>
</feature>
<reference evidence="3 4" key="1">
    <citation type="submission" date="2019-08" db="EMBL/GenBank/DDBJ databases">
        <title>Deep-cultivation of Planctomycetes and their phenomic and genomic characterization uncovers novel biology.</title>
        <authorList>
            <person name="Wiegand S."/>
            <person name="Jogler M."/>
            <person name="Boedeker C."/>
            <person name="Pinto D."/>
            <person name="Vollmers J."/>
            <person name="Rivas-Marin E."/>
            <person name="Kohn T."/>
            <person name="Peeters S.H."/>
            <person name="Heuer A."/>
            <person name="Rast P."/>
            <person name="Oberbeckmann S."/>
            <person name="Bunk B."/>
            <person name="Jeske O."/>
            <person name="Meyerdierks A."/>
            <person name="Storesund J.E."/>
            <person name="Kallscheuer N."/>
            <person name="Luecker S."/>
            <person name="Lage O.M."/>
            <person name="Pohl T."/>
            <person name="Merkel B.J."/>
            <person name="Hornburger P."/>
            <person name="Mueller R.-W."/>
            <person name="Bruemmer F."/>
            <person name="Labrenz M."/>
            <person name="Spormann A.M."/>
            <person name="Op den Camp H."/>
            <person name="Overmann J."/>
            <person name="Amann R."/>
            <person name="Jetten M.S.M."/>
            <person name="Mascher T."/>
            <person name="Medema M.H."/>
            <person name="Devos D.P."/>
            <person name="Kaster A.-K."/>
            <person name="Ovreas L."/>
            <person name="Rohde M."/>
            <person name="Galperin M.Y."/>
            <person name="Jogler C."/>
        </authorList>
    </citation>
    <scope>NUCLEOTIDE SEQUENCE [LARGE SCALE GENOMIC DNA]</scope>
    <source>
        <strain evidence="3 4">OJF2</strain>
    </source>
</reference>
<dbReference type="GO" id="GO:0016757">
    <property type="term" value="F:glycosyltransferase activity"/>
    <property type="evidence" value="ECO:0007669"/>
    <property type="project" value="UniProtKB-KW"/>
</dbReference>
<dbReference type="OrthoDB" id="9811902at2"/>
<organism evidence="3 4">
    <name type="scientific">Aquisphaera giovannonii</name>
    <dbReference type="NCBI Taxonomy" id="406548"/>
    <lineage>
        <taxon>Bacteria</taxon>
        <taxon>Pseudomonadati</taxon>
        <taxon>Planctomycetota</taxon>
        <taxon>Planctomycetia</taxon>
        <taxon>Isosphaerales</taxon>
        <taxon>Isosphaeraceae</taxon>
        <taxon>Aquisphaera</taxon>
    </lineage>
</organism>
<keyword evidence="4" id="KW-1185">Reference proteome</keyword>
<keyword evidence="3" id="KW-0328">Glycosyltransferase</keyword>
<name>A0A5B9VUE2_9BACT</name>
<dbReference type="SUPFAM" id="SSF53756">
    <property type="entry name" value="UDP-Glycosyltransferase/glycogen phosphorylase"/>
    <property type="match status" value="1"/>
</dbReference>
<sequence length="425" mass="46284">MILAVCFTNFGPYHLARLRALAARVRERGGCLIAYEVAGNERLYPWRRRRGDEPFEWITLFPDRDLESIPPGECARAMLRALDRDEPDALGIVGYARPESMAAARWARRNRAAAVLMSETQAADHPRVWWKEMVKRRRVRLFGSALVGGPPHRDYLVSLGMPAGRIAMGYNAVDNDFYARLADDWRERPGGRDGLPAAPYFLSVCRFAPEKNLVRLVEAFARYREAAPRDAAWDLVLCGDGPQADAVSRAVDASGCGHAIHRPGFLQADGLARWYAFASAFVLPSLSEPWGLVVNEAAAAGLPLLVSDRVGAGATLVPEPEGTTGARFDPLDVEAIAHKLAWLASLPDDERLAMGRRAAGVVAAWGPDRFARGTLEAVELAMRRGRPSPQPEIGPLKTATRRDGLALVPGAASPFRSPPPAAGEG</sequence>
<dbReference type="InterPro" id="IPR050194">
    <property type="entry name" value="Glycosyltransferase_grp1"/>
</dbReference>
<gene>
    <name evidence="3" type="primary">mgs</name>
    <name evidence="3" type="ORF">OJF2_01690</name>
</gene>
<dbReference type="PANTHER" id="PTHR45947:SF3">
    <property type="entry name" value="SULFOQUINOVOSYL TRANSFERASE SQD2"/>
    <property type="match status" value="1"/>
</dbReference>
<evidence type="ECO:0000259" key="2">
    <source>
        <dbReference type="Pfam" id="PF00534"/>
    </source>
</evidence>
<feature type="compositionally biased region" description="Pro residues" evidence="1">
    <location>
        <begin position="416"/>
        <end position="425"/>
    </location>
</feature>
<dbReference type="EMBL" id="CP042997">
    <property type="protein sequence ID" value="QEH31704.1"/>
    <property type="molecule type" value="Genomic_DNA"/>
</dbReference>
<evidence type="ECO:0000256" key="1">
    <source>
        <dbReference type="SAM" id="MobiDB-lite"/>
    </source>
</evidence>
<protein>
    <submittedName>
        <fullName evidence="3">Alpha-monoglucosyldiacylglycerol synthase</fullName>
        <ecNumber evidence="3">2.4.1.-</ecNumber>
    </submittedName>
</protein>
<dbReference type="AlphaFoldDB" id="A0A5B9VUE2"/>
<dbReference type="KEGG" id="agv:OJF2_01690"/>
<evidence type="ECO:0000313" key="4">
    <source>
        <dbReference type="Proteomes" id="UP000324233"/>
    </source>
</evidence>
<evidence type="ECO:0000313" key="3">
    <source>
        <dbReference type="EMBL" id="QEH31704.1"/>
    </source>
</evidence>
<proteinExistence type="predicted"/>
<dbReference type="RefSeq" id="WP_148590374.1">
    <property type="nucleotide sequence ID" value="NZ_CP042997.1"/>
</dbReference>
<feature type="domain" description="Glycosyl transferase family 1" evidence="2">
    <location>
        <begin position="199"/>
        <end position="358"/>
    </location>
</feature>
<keyword evidence="3" id="KW-0808">Transferase</keyword>
<dbReference type="Gene3D" id="3.40.50.2000">
    <property type="entry name" value="Glycogen Phosphorylase B"/>
    <property type="match status" value="1"/>
</dbReference>
<dbReference type="Pfam" id="PF00534">
    <property type="entry name" value="Glycos_transf_1"/>
    <property type="match status" value="1"/>
</dbReference>
<dbReference type="InterPro" id="IPR001296">
    <property type="entry name" value="Glyco_trans_1"/>
</dbReference>
<dbReference type="Proteomes" id="UP000324233">
    <property type="component" value="Chromosome"/>
</dbReference>
<accession>A0A5B9VUE2</accession>